<proteinExistence type="inferred from homology"/>
<dbReference type="PANTHER" id="PTHR46847:SF1">
    <property type="entry name" value="D-ALLOSE-BINDING PERIPLASMIC PROTEIN-RELATED"/>
    <property type="match status" value="1"/>
</dbReference>
<accession>A0A174M6X5</accession>
<dbReference type="InterPro" id="IPR028082">
    <property type="entry name" value="Peripla_BP_I"/>
</dbReference>
<dbReference type="GO" id="GO:0030246">
    <property type="term" value="F:carbohydrate binding"/>
    <property type="evidence" value="ECO:0007669"/>
    <property type="project" value="UniProtKB-ARBA"/>
</dbReference>
<name>A0A174M6X5_9FIRM</name>
<comment type="similarity">
    <text evidence="2">Belongs to the bacterial solute-binding protein 2 family.</text>
</comment>
<dbReference type="GO" id="GO:0030313">
    <property type="term" value="C:cell envelope"/>
    <property type="evidence" value="ECO:0007669"/>
    <property type="project" value="UniProtKB-SubCell"/>
</dbReference>
<comment type="subcellular location">
    <subcellularLocation>
        <location evidence="1">Cell envelope</location>
    </subcellularLocation>
</comment>
<evidence type="ECO:0000256" key="3">
    <source>
        <dbReference type="ARBA" id="ARBA00022729"/>
    </source>
</evidence>
<evidence type="ECO:0000256" key="4">
    <source>
        <dbReference type="SAM" id="SignalP"/>
    </source>
</evidence>
<dbReference type="PANTHER" id="PTHR46847">
    <property type="entry name" value="D-ALLOSE-BINDING PERIPLASMIC PROTEIN-RELATED"/>
    <property type="match status" value="1"/>
</dbReference>
<evidence type="ECO:0000256" key="2">
    <source>
        <dbReference type="ARBA" id="ARBA00007639"/>
    </source>
</evidence>
<dbReference type="OrthoDB" id="369027at2"/>
<reference evidence="6 8" key="1">
    <citation type="submission" date="2015-09" db="EMBL/GenBank/DDBJ databases">
        <authorList>
            <consortium name="Pathogen Informatics"/>
        </authorList>
    </citation>
    <scope>NUCLEOTIDE SEQUENCE [LARGE SCALE GENOMIC DNA]</scope>
    <source>
        <strain evidence="6 8">2789STDY5834911</strain>
    </source>
</reference>
<protein>
    <submittedName>
        <fullName evidence="6">ABC transporter periplasmic-binding protein yphF</fullName>
    </submittedName>
    <submittedName>
        <fullName evidence="7">Substrate-binding domain-containing protein</fullName>
    </submittedName>
</protein>
<feature type="chain" id="PRO_5033253523" evidence="4">
    <location>
        <begin position="30"/>
        <end position="341"/>
    </location>
</feature>
<organism evidence="6 8">
    <name type="scientific">Blautia wexlerae</name>
    <dbReference type="NCBI Taxonomy" id="418240"/>
    <lineage>
        <taxon>Bacteria</taxon>
        <taxon>Bacillati</taxon>
        <taxon>Bacillota</taxon>
        <taxon>Clostridia</taxon>
        <taxon>Lachnospirales</taxon>
        <taxon>Lachnospiraceae</taxon>
        <taxon>Blautia</taxon>
    </lineage>
</organism>
<evidence type="ECO:0000313" key="9">
    <source>
        <dbReference type="Proteomes" id="UP000477156"/>
    </source>
</evidence>
<dbReference type="AlphaFoldDB" id="A0A174M6X5"/>
<evidence type="ECO:0000256" key="1">
    <source>
        <dbReference type="ARBA" id="ARBA00004196"/>
    </source>
</evidence>
<keyword evidence="3 4" id="KW-0732">Signal</keyword>
<feature type="signal peptide" evidence="4">
    <location>
        <begin position="1"/>
        <end position="29"/>
    </location>
</feature>
<dbReference type="Gene3D" id="3.40.50.2300">
    <property type="match status" value="2"/>
</dbReference>
<dbReference type="CDD" id="cd01536">
    <property type="entry name" value="PBP1_ABC_sugar_binding-like"/>
    <property type="match status" value="1"/>
</dbReference>
<dbReference type="Proteomes" id="UP000095712">
    <property type="component" value="Unassembled WGS sequence"/>
</dbReference>
<evidence type="ECO:0000313" key="7">
    <source>
        <dbReference type="EMBL" id="MZS89328.1"/>
    </source>
</evidence>
<gene>
    <name evidence="6" type="primary">yphF</name>
    <name evidence="6" type="ORF">ERS852523_01160</name>
    <name evidence="7" type="ORF">GT712_09655</name>
</gene>
<dbReference type="RefSeq" id="WP_082419140.1">
    <property type="nucleotide sequence ID" value="NZ_CZAW01000009.1"/>
</dbReference>
<dbReference type="Proteomes" id="UP000477156">
    <property type="component" value="Unassembled WGS sequence"/>
</dbReference>
<reference evidence="7 9" key="2">
    <citation type="journal article" date="2019" name="Nat. Med.">
        <title>A library of human gut bacterial isolates paired with longitudinal multiomics data enables mechanistic microbiome research.</title>
        <authorList>
            <person name="Poyet M."/>
            <person name="Groussin M."/>
            <person name="Gibbons S.M."/>
            <person name="Avila-Pacheco J."/>
            <person name="Jiang X."/>
            <person name="Kearney S.M."/>
            <person name="Perrotta A.R."/>
            <person name="Berdy B."/>
            <person name="Zhao S."/>
            <person name="Lieberman T.D."/>
            <person name="Swanson P.K."/>
            <person name="Smith M."/>
            <person name="Roesemann S."/>
            <person name="Alexander J.E."/>
            <person name="Rich S.A."/>
            <person name="Livny J."/>
            <person name="Vlamakis H."/>
            <person name="Clish C."/>
            <person name="Bullock K."/>
            <person name="Deik A."/>
            <person name="Scott J."/>
            <person name="Pierce K.A."/>
            <person name="Xavier R.J."/>
            <person name="Alm E.J."/>
        </authorList>
    </citation>
    <scope>NUCLEOTIDE SEQUENCE [LARGE SCALE GENOMIC DNA]</scope>
    <source>
        <strain evidence="7 9">BIOML-A12</strain>
    </source>
</reference>
<evidence type="ECO:0000313" key="8">
    <source>
        <dbReference type="Proteomes" id="UP000095712"/>
    </source>
</evidence>
<dbReference type="EMBL" id="WWVF01000016">
    <property type="protein sequence ID" value="MZS89328.1"/>
    <property type="molecule type" value="Genomic_DNA"/>
</dbReference>
<dbReference type="EMBL" id="CZAW01000009">
    <property type="protein sequence ID" value="CUP29499.1"/>
    <property type="molecule type" value="Genomic_DNA"/>
</dbReference>
<dbReference type="SUPFAM" id="SSF53822">
    <property type="entry name" value="Periplasmic binding protein-like I"/>
    <property type="match status" value="1"/>
</dbReference>
<evidence type="ECO:0000259" key="5">
    <source>
        <dbReference type="Pfam" id="PF13407"/>
    </source>
</evidence>
<sequence length="341" mass="37262">MMNKNVVSRLLCAGLSVSMMLSMGSVVFADDDWTIDVEAMKEEAAAKDNKDIKLAYVSMNLANPWNAMVKKGFEAGCEDLGVTYQVIDSEYNVDTQLNALESLVNDGYSGFTFTPIDTQATLEIVDKANESGIATACIAQTQENVKLSYTLDEYDYGHTIGEQAAEWIKDTLDGKAQVCIISQDNVESVIPRGDGVEEALKEICPDVEIVARQAGDTLESGMKIVESVLAQYPDLNVVVGTNDSGAIGGYQAMVNDGKEGEKYAVFSGDATDEALTYIAEEDSIYRGTVDLFPYKGGYESAFYLYKYATEGIPEEQETVYLPYVKVPKADVLDGTYEWDGK</sequence>
<feature type="domain" description="Periplasmic binding protein" evidence="5">
    <location>
        <begin position="55"/>
        <end position="309"/>
    </location>
</feature>
<dbReference type="InterPro" id="IPR025997">
    <property type="entry name" value="SBP_2_dom"/>
</dbReference>
<evidence type="ECO:0000313" key="6">
    <source>
        <dbReference type="EMBL" id="CUP29499.1"/>
    </source>
</evidence>
<dbReference type="Pfam" id="PF13407">
    <property type="entry name" value="Peripla_BP_4"/>
    <property type="match status" value="1"/>
</dbReference>